<proteinExistence type="inferred from homology"/>
<dbReference type="InterPro" id="IPR012502">
    <property type="entry name" value="WAPL_dom"/>
</dbReference>
<organism evidence="6">
    <name type="scientific">Echinostoma caproni</name>
    <dbReference type="NCBI Taxonomy" id="27848"/>
    <lineage>
        <taxon>Eukaryota</taxon>
        <taxon>Metazoa</taxon>
        <taxon>Spiralia</taxon>
        <taxon>Lophotrochozoa</taxon>
        <taxon>Platyhelminthes</taxon>
        <taxon>Trematoda</taxon>
        <taxon>Digenea</taxon>
        <taxon>Plagiorchiida</taxon>
        <taxon>Echinostomata</taxon>
        <taxon>Echinostomatoidea</taxon>
        <taxon>Echinostomatidae</taxon>
        <taxon>Echinostoma</taxon>
    </lineage>
</organism>
<reference evidence="6" key="1">
    <citation type="submission" date="2016-06" db="UniProtKB">
        <authorList>
            <consortium name="WormBaseParasite"/>
        </authorList>
    </citation>
    <scope>IDENTIFICATION</scope>
</reference>
<comment type="similarity">
    <text evidence="1">Belongs to the WAPL family.</text>
</comment>
<feature type="region of interest" description="Disordered" evidence="2">
    <location>
        <begin position="282"/>
        <end position="380"/>
    </location>
</feature>
<feature type="region of interest" description="Disordered" evidence="2">
    <location>
        <begin position="100"/>
        <end position="248"/>
    </location>
</feature>
<feature type="compositionally biased region" description="Polar residues" evidence="2">
    <location>
        <begin position="100"/>
        <end position="111"/>
    </location>
</feature>
<dbReference type="AlphaFoldDB" id="A0A183ASV8"/>
<dbReference type="Proteomes" id="UP000272942">
    <property type="component" value="Unassembled WGS sequence"/>
</dbReference>
<dbReference type="InterPro" id="IPR039874">
    <property type="entry name" value="WAPL"/>
</dbReference>
<evidence type="ECO:0000256" key="1">
    <source>
        <dbReference type="ARBA" id="ARBA00006854"/>
    </source>
</evidence>
<reference evidence="4 5" key="2">
    <citation type="submission" date="2018-11" db="EMBL/GenBank/DDBJ databases">
        <authorList>
            <consortium name="Pathogen Informatics"/>
        </authorList>
    </citation>
    <scope>NUCLEOTIDE SEQUENCE [LARGE SCALE GENOMIC DNA]</scope>
    <source>
        <strain evidence="4 5">Egypt</strain>
    </source>
</reference>
<evidence type="ECO:0000313" key="5">
    <source>
        <dbReference type="Proteomes" id="UP000272942"/>
    </source>
</evidence>
<feature type="domain" description="WAPL" evidence="3">
    <location>
        <begin position="380"/>
        <end position="804"/>
    </location>
</feature>
<dbReference type="InterPro" id="IPR022771">
    <property type="entry name" value="WAPL_C"/>
</dbReference>
<dbReference type="Pfam" id="PF07814">
    <property type="entry name" value="WAPL"/>
    <property type="match status" value="1"/>
</dbReference>
<feature type="compositionally biased region" description="Low complexity" evidence="2">
    <location>
        <begin position="192"/>
        <end position="206"/>
    </location>
</feature>
<evidence type="ECO:0000313" key="4">
    <source>
        <dbReference type="EMBL" id="VDP86389.1"/>
    </source>
</evidence>
<protein>
    <submittedName>
        <fullName evidence="6">WAPL domain-containing protein</fullName>
    </submittedName>
</protein>
<accession>A0A183ASV8</accession>
<dbReference type="PANTHER" id="PTHR22100:SF13">
    <property type="entry name" value="WINGS APART-LIKE PROTEIN HOMOLOG"/>
    <property type="match status" value="1"/>
</dbReference>
<feature type="compositionally biased region" description="Polar residues" evidence="2">
    <location>
        <begin position="303"/>
        <end position="313"/>
    </location>
</feature>
<feature type="region of interest" description="Disordered" evidence="2">
    <location>
        <begin position="1"/>
        <end position="22"/>
    </location>
</feature>
<feature type="compositionally biased region" description="Basic and acidic residues" evidence="2">
    <location>
        <begin position="357"/>
        <end position="366"/>
    </location>
</feature>
<gene>
    <name evidence="4" type="ORF">ECPE_LOCUS10043</name>
</gene>
<dbReference type="Gene3D" id="1.25.10.10">
    <property type="entry name" value="Leucine-rich Repeat Variant"/>
    <property type="match status" value="1"/>
</dbReference>
<evidence type="ECO:0000259" key="3">
    <source>
        <dbReference type="PROSITE" id="PS51271"/>
    </source>
</evidence>
<sequence>MHISVPVTQPERPQTKPPPVNSHEIGNTMNQLSNCGIRSNLGKASVLGSKNVLSDAAASAGPTSVGVKTTIKSTFGAVHASQNVRPVASVARINRFSTTLSPSFQNTQGTQVHPPKPLTLSRASTSPFPSANSNSAEESSDSKRPVRTLLCGKNKRAAYNPRPWQEDIDAEDGSPTKAPKMAITSWPESSASRTSSQLNTSTRSSSFKPTNPHSSGLCDRPSWTRSSSSATDSLPRSGVAKSFDFPDSDSDLDEAEDVLRRPQQISITSTVNVSRMPKLSRLIGTPSPELSSLSNTSRPTSSCIDPQSTNVMSVDSRVSGVEPSEDEHENEINVEEEDEDNDEDEEEDDVKPWFRPASRDAVEQRKKPQTNTELASNRVNRTQKPLYTVVQKVKEAHVCQERGETQHLLDDVEYLVDGLADHNQTNTRALSVLTLANKCLAASFRYMVNAHGLIKRICTNLHDAHKDYTLALTSAGLFFILSRDRDPNVFDAESLAVVLKILSAPDSMVSSSNGINSCLSRTNKEAERVRARVRQLLDGLQQQQNSTRQSSATLPSAGNSVIVNPNIGSTNDSNAADLVLESILNLGTRKAADWFKAELRHGGGLDRVADAAADAVDYLADLDPDQEDGRGRRCPKSVWRSYTNPTGLDSFALDKLRRVCHYTKLLENMTYMNSDNQTYLVRYRDRLLVNRLLRCVRLCASHLPKQPLSIPPPASTSSSTASANTGCTEKTSLVKTGIGSTSGISSQPNDQSILVDCILGIFRFLVNVSHNGGMNVRLAKREVEGDPIFLKASVKVFKALENEA</sequence>
<feature type="compositionally biased region" description="Acidic residues" evidence="2">
    <location>
        <begin position="323"/>
        <end position="349"/>
    </location>
</feature>
<feature type="compositionally biased region" description="Low complexity" evidence="2">
    <location>
        <begin position="290"/>
        <end position="302"/>
    </location>
</feature>
<dbReference type="PANTHER" id="PTHR22100">
    <property type="entry name" value="WINGS APART-LIKE PROTEIN HOMOLOG"/>
    <property type="match status" value="1"/>
</dbReference>
<dbReference type="EMBL" id="UZAN01048394">
    <property type="protein sequence ID" value="VDP86389.1"/>
    <property type="molecule type" value="Genomic_DNA"/>
</dbReference>
<evidence type="ECO:0000313" key="6">
    <source>
        <dbReference type="WBParaSite" id="ECPE_0001007501-mRNA-1"/>
    </source>
</evidence>
<feature type="compositionally biased region" description="Polar residues" evidence="2">
    <location>
        <begin position="369"/>
        <end position="380"/>
    </location>
</feature>
<dbReference type="OrthoDB" id="78088at2759"/>
<dbReference type="PROSITE" id="PS51271">
    <property type="entry name" value="WAPL"/>
    <property type="match status" value="1"/>
</dbReference>
<name>A0A183ASV8_9TREM</name>
<evidence type="ECO:0000256" key="2">
    <source>
        <dbReference type="SAM" id="MobiDB-lite"/>
    </source>
</evidence>
<dbReference type="InterPro" id="IPR011989">
    <property type="entry name" value="ARM-like"/>
</dbReference>
<dbReference type="WBParaSite" id="ECPE_0001007501-mRNA-1">
    <property type="protein sequence ID" value="ECPE_0001007501-mRNA-1"/>
    <property type="gene ID" value="ECPE_0001007501"/>
</dbReference>
<keyword evidence="5" id="KW-1185">Reference proteome</keyword>
<feature type="compositionally biased region" description="Low complexity" evidence="2">
    <location>
        <begin position="219"/>
        <end position="245"/>
    </location>
</feature>